<dbReference type="PANTHER" id="PTHR32347:SF23">
    <property type="entry name" value="BLL5650 PROTEIN"/>
    <property type="match status" value="1"/>
</dbReference>
<sequence>MTVEYAPNQPANAVPLVTPQREHRALSETTQLREQLRQMAALSELIARMESSEDLHASCQVLADQLQGFLATEQVLVGLCRDASIECRLTAVSGVATFDQQGEIARSAQACLQECIAFGGSIGWPSHDEIYAGGQLAHRQFAKLANVEAIVSAPLRDASGQLRGAWLVTGNAKGVHATTVTKFLETAGPSVASALKLMTRSEKGSVEKTIKSAREWVKKKGRLSLLAAILFVTVILCLPLHYQAKCDCTVEPVLRRFVAAPFAGSLAKSLVEPGDIVEQGQLLAQMDGREVRMELSGIRADLHRASKERAGHLATQKSGEAEVARYEVDRLQKRTELLEYREHNVDIRSPIAGVVVSGDLKDAEGMPLEVGKTLFEIAPLDEMVVEVGIVEDEFAYVRAGMAVTVRLDAYPLSRFDASIERVHPRAEVRDDQNVFVAEVRLQDSKMDLRPGMKGTARIEADRYPLIWNVFRRPMTAAIAWLGW</sequence>
<evidence type="ECO:0000259" key="3">
    <source>
        <dbReference type="Pfam" id="PF25954"/>
    </source>
</evidence>
<comment type="subcellular location">
    <subcellularLocation>
        <location evidence="1">Cell envelope</location>
    </subcellularLocation>
</comment>
<dbReference type="InterPro" id="IPR058792">
    <property type="entry name" value="Beta-barrel_RND_2"/>
</dbReference>
<protein>
    <submittedName>
        <fullName evidence="4">HlyD family secretion protein</fullName>
    </submittedName>
</protein>
<dbReference type="AlphaFoldDB" id="A0A5C5YVT0"/>
<dbReference type="EMBL" id="SJPJ01000001">
    <property type="protein sequence ID" value="TWT78950.1"/>
    <property type="molecule type" value="Genomic_DNA"/>
</dbReference>
<name>A0A5C5YVT0_9BACT</name>
<proteinExistence type="predicted"/>
<comment type="caution">
    <text evidence="4">The sequence shown here is derived from an EMBL/GenBank/DDBJ whole genome shotgun (WGS) entry which is preliminary data.</text>
</comment>
<keyword evidence="5" id="KW-1185">Reference proteome</keyword>
<evidence type="ECO:0000313" key="4">
    <source>
        <dbReference type="EMBL" id="TWT78950.1"/>
    </source>
</evidence>
<feature type="domain" description="CusB-like beta-barrel" evidence="3">
    <location>
        <begin position="385"/>
        <end position="460"/>
    </location>
</feature>
<dbReference type="SUPFAM" id="SSF111369">
    <property type="entry name" value="HlyD-like secretion proteins"/>
    <property type="match status" value="1"/>
</dbReference>
<reference evidence="4 5" key="1">
    <citation type="submission" date="2019-02" db="EMBL/GenBank/DDBJ databases">
        <title>Deep-cultivation of Planctomycetes and their phenomic and genomic characterization uncovers novel biology.</title>
        <authorList>
            <person name="Wiegand S."/>
            <person name="Jogler M."/>
            <person name="Boedeker C."/>
            <person name="Pinto D."/>
            <person name="Vollmers J."/>
            <person name="Rivas-Marin E."/>
            <person name="Kohn T."/>
            <person name="Peeters S.H."/>
            <person name="Heuer A."/>
            <person name="Rast P."/>
            <person name="Oberbeckmann S."/>
            <person name="Bunk B."/>
            <person name="Jeske O."/>
            <person name="Meyerdierks A."/>
            <person name="Storesund J.E."/>
            <person name="Kallscheuer N."/>
            <person name="Luecker S."/>
            <person name="Lage O.M."/>
            <person name="Pohl T."/>
            <person name="Merkel B.J."/>
            <person name="Hornburger P."/>
            <person name="Mueller R.-W."/>
            <person name="Bruemmer F."/>
            <person name="Labrenz M."/>
            <person name="Spormann A.M."/>
            <person name="Op Den Camp H."/>
            <person name="Overmann J."/>
            <person name="Amann R."/>
            <person name="Jetten M.S.M."/>
            <person name="Mascher T."/>
            <person name="Medema M.H."/>
            <person name="Devos D.P."/>
            <person name="Kaster A.-K."/>
            <person name="Ovreas L."/>
            <person name="Rohde M."/>
            <person name="Galperin M.Y."/>
            <person name="Jogler C."/>
        </authorList>
    </citation>
    <scope>NUCLEOTIDE SEQUENCE [LARGE SCALE GENOMIC DNA]</scope>
    <source>
        <strain evidence="4 5">CA13</strain>
    </source>
</reference>
<keyword evidence="2" id="KW-0175">Coiled coil</keyword>
<dbReference type="Gene3D" id="2.40.30.170">
    <property type="match status" value="1"/>
</dbReference>
<accession>A0A5C5YVT0</accession>
<organism evidence="4 5">
    <name type="scientific">Novipirellula herctigrandis</name>
    <dbReference type="NCBI Taxonomy" id="2527986"/>
    <lineage>
        <taxon>Bacteria</taxon>
        <taxon>Pseudomonadati</taxon>
        <taxon>Planctomycetota</taxon>
        <taxon>Planctomycetia</taxon>
        <taxon>Pirellulales</taxon>
        <taxon>Pirellulaceae</taxon>
        <taxon>Novipirellula</taxon>
    </lineage>
</organism>
<dbReference type="Pfam" id="PF25954">
    <property type="entry name" value="Beta-barrel_RND_2"/>
    <property type="match status" value="1"/>
</dbReference>
<dbReference type="PANTHER" id="PTHR32347">
    <property type="entry name" value="EFFLUX SYSTEM COMPONENT YKNX-RELATED"/>
    <property type="match status" value="1"/>
</dbReference>
<dbReference type="RefSeq" id="WP_419193814.1">
    <property type="nucleotide sequence ID" value="NZ_SJPJ01000001.1"/>
</dbReference>
<dbReference type="InterPro" id="IPR050465">
    <property type="entry name" value="UPF0194_transport"/>
</dbReference>
<evidence type="ECO:0000256" key="2">
    <source>
        <dbReference type="ARBA" id="ARBA00023054"/>
    </source>
</evidence>
<evidence type="ECO:0000313" key="5">
    <source>
        <dbReference type="Proteomes" id="UP000315010"/>
    </source>
</evidence>
<dbReference type="GO" id="GO:0030313">
    <property type="term" value="C:cell envelope"/>
    <property type="evidence" value="ECO:0007669"/>
    <property type="project" value="UniProtKB-SubCell"/>
</dbReference>
<dbReference type="InterPro" id="IPR029016">
    <property type="entry name" value="GAF-like_dom_sf"/>
</dbReference>
<dbReference type="Gene3D" id="1.10.287.470">
    <property type="entry name" value="Helix hairpin bin"/>
    <property type="match status" value="1"/>
</dbReference>
<dbReference type="Gene3D" id="2.40.50.100">
    <property type="match status" value="1"/>
</dbReference>
<dbReference type="Gene3D" id="3.30.450.40">
    <property type="match status" value="1"/>
</dbReference>
<gene>
    <name evidence="4" type="ORF">CA13_03470</name>
</gene>
<evidence type="ECO:0000256" key="1">
    <source>
        <dbReference type="ARBA" id="ARBA00004196"/>
    </source>
</evidence>
<dbReference type="Proteomes" id="UP000315010">
    <property type="component" value="Unassembled WGS sequence"/>
</dbReference>